<dbReference type="SMART" id="SM00249">
    <property type="entry name" value="PHD"/>
    <property type="match status" value="2"/>
</dbReference>
<dbReference type="InterPro" id="IPR001965">
    <property type="entry name" value="Znf_PHD"/>
</dbReference>
<dbReference type="PANTHER" id="PTHR47636:SF1">
    <property type="entry name" value="TRANSCRIPTIONAL REGULATORY PROTEIN RCO1"/>
    <property type="match status" value="1"/>
</dbReference>
<dbReference type="InterPro" id="IPR019787">
    <property type="entry name" value="Znf_PHD-finger"/>
</dbReference>
<dbReference type="InterPro" id="IPR019786">
    <property type="entry name" value="Zinc_finger_PHD-type_CS"/>
</dbReference>
<dbReference type="PROSITE" id="PS01359">
    <property type="entry name" value="ZF_PHD_1"/>
    <property type="match status" value="1"/>
</dbReference>
<evidence type="ECO:0000256" key="3">
    <source>
        <dbReference type="ARBA" id="ARBA00022771"/>
    </source>
</evidence>
<dbReference type="EMBL" id="VXIS01000442">
    <property type="protein sequence ID" value="KAA8893444.1"/>
    <property type="molecule type" value="Genomic_DNA"/>
</dbReference>
<sequence length="275" mass="31616">MFYHVLPRPSPQQRRHSPSQNINCRVQENDDVCASCSGAGRFLCCERCPRSFHFSCLNPPLEDVPDGMWFCNMCRTQTDPPIKEQRGLFSELLDNLKRRNVAAFKLPVGVRNYFVGVETGPLGEYVDNRDAKTQKYSKNGYSEEYDTRKLKDKNGNPILCHDCGKSAVDGQQIISCDYCPLSWHLDCIRPMPMSNPPSGKKKWMCPAHVDWALERRRPKNAPVIETHLRRGHKNNGLIEVENEEVMEFEEVLMSGVVFRLPERGIKLDFIDKVKQ</sequence>
<accession>A0A5J5EDH2</accession>
<evidence type="ECO:0000256" key="6">
    <source>
        <dbReference type="SAM" id="MobiDB-lite"/>
    </source>
</evidence>
<dbReference type="InParanoid" id="A0A5J5EDH2"/>
<dbReference type="GO" id="GO:0006357">
    <property type="term" value="P:regulation of transcription by RNA polymerase II"/>
    <property type="evidence" value="ECO:0007669"/>
    <property type="project" value="TreeGrafter"/>
</dbReference>
<keyword evidence="3 5" id="KW-0863">Zinc-finger</keyword>
<dbReference type="Gene3D" id="2.30.30.1150">
    <property type="match status" value="1"/>
</dbReference>
<dbReference type="GO" id="GO:0032221">
    <property type="term" value="C:Rpd3S complex"/>
    <property type="evidence" value="ECO:0007669"/>
    <property type="project" value="TreeGrafter"/>
</dbReference>
<gene>
    <name evidence="8" type="ORF">FN846DRAFT_787968</name>
</gene>
<feature type="domain" description="PHD-type" evidence="7">
    <location>
        <begin position="30"/>
        <end position="77"/>
    </location>
</feature>
<keyword evidence="9" id="KW-1185">Reference proteome</keyword>
<keyword evidence="4" id="KW-0862">Zinc</keyword>
<evidence type="ECO:0000313" key="8">
    <source>
        <dbReference type="EMBL" id="KAA8893444.1"/>
    </source>
</evidence>
<organism evidence="8 9">
    <name type="scientific">Sphaerosporella brunnea</name>
    <dbReference type="NCBI Taxonomy" id="1250544"/>
    <lineage>
        <taxon>Eukaryota</taxon>
        <taxon>Fungi</taxon>
        <taxon>Dikarya</taxon>
        <taxon>Ascomycota</taxon>
        <taxon>Pezizomycotina</taxon>
        <taxon>Pezizomycetes</taxon>
        <taxon>Pezizales</taxon>
        <taxon>Pyronemataceae</taxon>
        <taxon>Sphaerosporella</taxon>
    </lineage>
</organism>
<dbReference type="OrthoDB" id="5876363at2759"/>
<dbReference type="GO" id="GO:0006338">
    <property type="term" value="P:chromatin remodeling"/>
    <property type="evidence" value="ECO:0007669"/>
    <property type="project" value="UniProtKB-ARBA"/>
</dbReference>
<dbReference type="PROSITE" id="PS50016">
    <property type="entry name" value="ZF_PHD_2"/>
    <property type="match status" value="1"/>
</dbReference>
<dbReference type="InterPro" id="IPR013083">
    <property type="entry name" value="Znf_RING/FYVE/PHD"/>
</dbReference>
<dbReference type="AlphaFoldDB" id="A0A5J5EDH2"/>
<dbReference type="InterPro" id="IPR055197">
    <property type="entry name" value="PHDvar_NSD"/>
</dbReference>
<keyword evidence="1" id="KW-0479">Metal-binding</keyword>
<dbReference type="Pfam" id="PF23004">
    <property type="entry name" value="PHDvar_NSD"/>
    <property type="match status" value="1"/>
</dbReference>
<protein>
    <recommendedName>
        <fullName evidence="7">PHD-type domain-containing protein</fullName>
    </recommendedName>
</protein>
<dbReference type="Pfam" id="PF00628">
    <property type="entry name" value="PHD"/>
    <property type="match status" value="1"/>
</dbReference>
<evidence type="ECO:0000256" key="2">
    <source>
        <dbReference type="ARBA" id="ARBA00022737"/>
    </source>
</evidence>
<dbReference type="InterPro" id="IPR011011">
    <property type="entry name" value="Znf_FYVE_PHD"/>
</dbReference>
<evidence type="ECO:0000313" key="9">
    <source>
        <dbReference type="Proteomes" id="UP000326924"/>
    </source>
</evidence>
<keyword evidence="2" id="KW-0677">Repeat</keyword>
<dbReference type="InterPro" id="IPR052819">
    <property type="entry name" value="Chromatin_regulatory_protein"/>
</dbReference>
<evidence type="ECO:0000256" key="4">
    <source>
        <dbReference type="ARBA" id="ARBA00022833"/>
    </source>
</evidence>
<dbReference type="SUPFAM" id="SSF57903">
    <property type="entry name" value="FYVE/PHD zinc finger"/>
    <property type="match status" value="2"/>
</dbReference>
<proteinExistence type="predicted"/>
<name>A0A5J5EDH2_9PEZI</name>
<dbReference type="GO" id="GO:0008270">
    <property type="term" value="F:zinc ion binding"/>
    <property type="evidence" value="ECO:0007669"/>
    <property type="project" value="UniProtKB-KW"/>
</dbReference>
<reference evidence="8 9" key="1">
    <citation type="submission" date="2019-09" db="EMBL/GenBank/DDBJ databases">
        <title>Draft genome of the ectomycorrhizal ascomycete Sphaerosporella brunnea.</title>
        <authorList>
            <consortium name="DOE Joint Genome Institute"/>
            <person name="Benucci G.M."/>
            <person name="Marozzi G."/>
            <person name="Antonielli L."/>
            <person name="Sanchez S."/>
            <person name="Marco P."/>
            <person name="Wang X."/>
            <person name="Falini L.B."/>
            <person name="Barry K."/>
            <person name="Haridas S."/>
            <person name="Lipzen A."/>
            <person name="Labutti K."/>
            <person name="Grigoriev I.V."/>
            <person name="Murat C."/>
            <person name="Martin F."/>
            <person name="Albertini E."/>
            <person name="Donnini D."/>
            <person name="Bonito G."/>
        </authorList>
    </citation>
    <scope>NUCLEOTIDE SEQUENCE [LARGE SCALE GENOMIC DNA]</scope>
    <source>
        <strain evidence="8 9">Sb_GMNB300</strain>
    </source>
</reference>
<evidence type="ECO:0000256" key="5">
    <source>
        <dbReference type="PROSITE-ProRule" id="PRU00146"/>
    </source>
</evidence>
<feature type="region of interest" description="Disordered" evidence="6">
    <location>
        <begin position="1"/>
        <end position="20"/>
    </location>
</feature>
<evidence type="ECO:0000256" key="1">
    <source>
        <dbReference type="ARBA" id="ARBA00022723"/>
    </source>
</evidence>
<evidence type="ECO:0000259" key="7">
    <source>
        <dbReference type="PROSITE" id="PS50016"/>
    </source>
</evidence>
<dbReference type="Gene3D" id="3.30.40.10">
    <property type="entry name" value="Zinc/RING finger domain, C3HC4 (zinc finger)"/>
    <property type="match status" value="1"/>
</dbReference>
<dbReference type="Proteomes" id="UP000326924">
    <property type="component" value="Unassembled WGS sequence"/>
</dbReference>
<dbReference type="PANTHER" id="PTHR47636">
    <property type="entry name" value="TRANSCRIPTIONAL REGULATORY PROTEIN RCO1"/>
    <property type="match status" value="1"/>
</dbReference>
<comment type="caution">
    <text evidence="8">The sequence shown here is derived from an EMBL/GenBank/DDBJ whole genome shotgun (WGS) entry which is preliminary data.</text>
</comment>